<comment type="caution">
    <text evidence="1">The sequence shown here is derived from an EMBL/GenBank/DDBJ whole genome shotgun (WGS) entry which is preliminary data.</text>
</comment>
<protein>
    <submittedName>
        <fullName evidence="1">Uncharacterized protein</fullName>
    </submittedName>
</protein>
<proteinExistence type="predicted"/>
<evidence type="ECO:0000313" key="2">
    <source>
        <dbReference type="Proteomes" id="UP001056120"/>
    </source>
</evidence>
<keyword evidence="2" id="KW-1185">Reference proteome</keyword>
<accession>A0ACB9IWM5</accession>
<name>A0ACB9IWM5_9ASTR</name>
<dbReference type="EMBL" id="CM042024">
    <property type="protein sequence ID" value="KAI3811760.1"/>
    <property type="molecule type" value="Genomic_DNA"/>
</dbReference>
<organism evidence="1 2">
    <name type="scientific">Smallanthus sonchifolius</name>
    <dbReference type="NCBI Taxonomy" id="185202"/>
    <lineage>
        <taxon>Eukaryota</taxon>
        <taxon>Viridiplantae</taxon>
        <taxon>Streptophyta</taxon>
        <taxon>Embryophyta</taxon>
        <taxon>Tracheophyta</taxon>
        <taxon>Spermatophyta</taxon>
        <taxon>Magnoliopsida</taxon>
        <taxon>eudicotyledons</taxon>
        <taxon>Gunneridae</taxon>
        <taxon>Pentapetalae</taxon>
        <taxon>asterids</taxon>
        <taxon>campanulids</taxon>
        <taxon>Asterales</taxon>
        <taxon>Asteraceae</taxon>
        <taxon>Asteroideae</taxon>
        <taxon>Heliantheae alliance</taxon>
        <taxon>Millerieae</taxon>
        <taxon>Smallanthus</taxon>
    </lineage>
</organism>
<reference evidence="2" key="1">
    <citation type="journal article" date="2022" name="Mol. Ecol. Resour.">
        <title>The genomes of chicory, endive, great burdock and yacon provide insights into Asteraceae palaeo-polyploidization history and plant inulin production.</title>
        <authorList>
            <person name="Fan W."/>
            <person name="Wang S."/>
            <person name="Wang H."/>
            <person name="Wang A."/>
            <person name="Jiang F."/>
            <person name="Liu H."/>
            <person name="Zhao H."/>
            <person name="Xu D."/>
            <person name="Zhang Y."/>
        </authorList>
    </citation>
    <scope>NUCLEOTIDE SEQUENCE [LARGE SCALE GENOMIC DNA]</scope>
    <source>
        <strain evidence="2">cv. Yunnan</strain>
    </source>
</reference>
<evidence type="ECO:0000313" key="1">
    <source>
        <dbReference type="EMBL" id="KAI3811760.1"/>
    </source>
</evidence>
<reference evidence="1 2" key="2">
    <citation type="journal article" date="2022" name="Mol. Ecol. Resour.">
        <title>The genomes of chicory, endive, great burdock and yacon provide insights into Asteraceae paleo-polyploidization history and plant inulin production.</title>
        <authorList>
            <person name="Fan W."/>
            <person name="Wang S."/>
            <person name="Wang H."/>
            <person name="Wang A."/>
            <person name="Jiang F."/>
            <person name="Liu H."/>
            <person name="Zhao H."/>
            <person name="Xu D."/>
            <person name="Zhang Y."/>
        </authorList>
    </citation>
    <scope>NUCLEOTIDE SEQUENCE [LARGE SCALE GENOMIC DNA]</scope>
    <source>
        <strain evidence="2">cv. Yunnan</strain>
        <tissue evidence="1">Leaves</tissue>
    </source>
</reference>
<sequence length="296" mass="34222">MLLSNGKYSQWNEDNPVHFVGHSAGAQVIRILQQMLADKAFKGYEESNAKWIASITTLSGAPNDWRYAKGISPLGLFCFAVTIYVWLDIPLLKRYYNFGFDHFHMSRKNIGFWGLVECLSGNAGPFVSSDWVIPDLTIQGSTQINRQLNTFPDTYYFSYVTKATKQVEGKVVPKRMQTSDIFSHIHTLWICKWCYPTNVQLPYNEYKDEDWWDNDGQLNVISMTHPRLPIEHPHCYVPNGLQLEPQPGVWCCEMVEAYHVQFVLSIRAESHIHQLYGTIFKRCRNLDTKRSLQSVT</sequence>
<dbReference type="Proteomes" id="UP001056120">
    <property type="component" value="Linkage Group LG07"/>
</dbReference>
<gene>
    <name evidence="1" type="ORF">L1987_21490</name>
</gene>